<evidence type="ECO:0000256" key="7">
    <source>
        <dbReference type="SAM" id="Phobius"/>
    </source>
</evidence>
<evidence type="ECO:0000256" key="5">
    <source>
        <dbReference type="ARBA" id="ARBA00023004"/>
    </source>
</evidence>
<keyword evidence="4" id="KW-0249">Electron transport</keyword>
<dbReference type="GO" id="GO:0046872">
    <property type="term" value="F:metal ion binding"/>
    <property type="evidence" value="ECO:0007669"/>
    <property type="project" value="UniProtKB-KW"/>
</dbReference>
<keyword evidence="1" id="KW-0813">Transport</keyword>
<dbReference type="InterPro" id="IPR017896">
    <property type="entry name" value="4Fe4S_Fe-S-bd"/>
</dbReference>
<dbReference type="GO" id="GO:0051539">
    <property type="term" value="F:4 iron, 4 sulfur cluster binding"/>
    <property type="evidence" value="ECO:0007669"/>
    <property type="project" value="UniProtKB-KW"/>
</dbReference>
<feature type="domain" description="4Fe-4S ferredoxin-type" evidence="8">
    <location>
        <begin position="178"/>
        <end position="204"/>
    </location>
</feature>
<evidence type="ECO:0000256" key="3">
    <source>
        <dbReference type="ARBA" id="ARBA00022723"/>
    </source>
</evidence>
<comment type="caution">
    <text evidence="9">The sequence shown here is derived from an EMBL/GenBank/DDBJ whole genome shotgun (WGS) entry which is preliminary data.</text>
</comment>
<dbReference type="PROSITE" id="PS00198">
    <property type="entry name" value="4FE4S_FER_1"/>
    <property type="match status" value="1"/>
</dbReference>
<evidence type="ECO:0000259" key="8">
    <source>
        <dbReference type="PROSITE" id="PS51379"/>
    </source>
</evidence>
<keyword evidence="7" id="KW-1133">Transmembrane helix</keyword>
<keyword evidence="2" id="KW-0004">4Fe-4S</keyword>
<feature type="transmembrane region" description="Helical" evidence="7">
    <location>
        <begin position="28"/>
        <end position="48"/>
    </location>
</feature>
<sequence>MKRALQSIIQITFFILFIFLFIKGKMHAWILLLLLGIFASFLLGRIYCGWICSINTVMKGITWIKNKLHIKSLEIPQFFTKPWIRFLTLGLFITVFIFTMATGRKLPVFPVLFAICVILTFLFPEELWHRYLCPFGIIMSLPSSKAKHFMSINANKCINCGVCKAVCPAKAVKKDNKHHEIIKSDCLVCMKCSRNCKQNAISYK</sequence>
<keyword evidence="7" id="KW-0812">Transmembrane</keyword>
<organism evidence="9 10">
    <name type="scientific">Clostridium butyricum</name>
    <dbReference type="NCBI Taxonomy" id="1492"/>
    <lineage>
        <taxon>Bacteria</taxon>
        <taxon>Bacillati</taxon>
        <taxon>Bacillota</taxon>
        <taxon>Clostridia</taxon>
        <taxon>Eubacteriales</taxon>
        <taxon>Clostridiaceae</taxon>
        <taxon>Clostridium</taxon>
    </lineage>
</organism>
<dbReference type="Pfam" id="PF13237">
    <property type="entry name" value="Fer4_10"/>
    <property type="match status" value="1"/>
</dbReference>
<keyword evidence="6" id="KW-0411">Iron-sulfur</keyword>
<dbReference type="GO" id="GO:0005886">
    <property type="term" value="C:plasma membrane"/>
    <property type="evidence" value="ECO:0007669"/>
    <property type="project" value="TreeGrafter"/>
</dbReference>
<feature type="transmembrane region" description="Helical" evidence="7">
    <location>
        <begin position="83"/>
        <end position="101"/>
    </location>
</feature>
<name>A0A6L9ESA8_CLOBU</name>
<protein>
    <submittedName>
        <fullName evidence="9">4Fe-4S binding protein</fullName>
    </submittedName>
</protein>
<evidence type="ECO:0000256" key="2">
    <source>
        <dbReference type="ARBA" id="ARBA00022485"/>
    </source>
</evidence>
<evidence type="ECO:0000256" key="1">
    <source>
        <dbReference type="ARBA" id="ARBA00022448"/>
    </source>
</evidence>
<feature type="transmembrane region" description="Helical" evidence="7">
    <location>
        <begin position="107"/>
        <end position="124"/>
    </location>
</feature>
<dbReference type="PROSITE" id="PS51379">
    <property type="entry name" value="4FE4S_FER_2"/>
    <property type="match status" value="2"/>
</dbReference>
<dbReference type="PANTHER" id="PTHR30176:SF3">
    <property type="entry name" value="FERREDOXIN-TYPE PROTEIN NAPH"/>
    <property type="match status" value="1"/>
</dbReference>
<dbReference type="Proteomes" id="UP000474042">
    <property type="component" value="Unassembled WGS sequence"/>
</dbReference>
<feature type="domain" description="4Fe-4S ferredoxin-type" evidence="8">
    <location>
        <begin position="148"/>
        <end position="177"/>
    </location>
</feature>
<keyword evidence="5" id="KW-0408">Iron</keyword>
<dbReference type="InterPro" id="IPR017900">
    <property type="entry name" value="4Fe4S_Fe_S_CS"/>
</dbReference>
<proteinExistence type="predicted"/>
<dbReference type="RefSeq" id="WP_146869255.1">
    <property type="nucleotide sequence ID" value="NZ_BKBC01000084.1"/>
</dbReference>
<evidence type="ECO:0000313" key="10">
    <source>
        <dbReference type="Proteomes" id="UP000474042"/>
    </source>
</evidence>
<dbReference type="SUPFAM" id="SSF54862">
    <property type="entry name" value="4Fe-4S ferredoxins"/>
    <property type="match status" value="1"/>
</dbReference>
<dbReference type="InterPro" id="IPR051684">
    <property type="entry name" value="Electron_Trans/Redox"/>
</dbReference>
<evidence type="ECO:0000256" key="4">
    <source>
        <dbReference type="ARBA" id="ARBA00022982"/>
    </source>
</evidence>
<dbReference type="AlphaFoldDB" id="A0A6L9ESA8"/>
<keyword evidence="7" id="KW-0472">Membrane</keyword>
<dbReference type="Gene3D" id="3.30.70.20">
    <property type="match status" value="1"/>
</dbReference>
<evidence type="ECO:0000256" key="6">
    <source>
        <dbReference type="ARBA" id="ARBA00023014"/>
    </source>
</evidence>
<evidence type="ECO:0000313" key="9">
    <source>
        <dbReference type="EMBL" id="NAS19443.1"/>
    </source>
</evidence>
<feature type="transmembrane region" description="Helical" evidence="7">
    <location>
        <begin position="7"/>
        <end position="22"/>
    </location>
</feature>
<dbReference type="EMBL" id="WOFV02000074">
    <property type="protein sequence ID" value="NAS19443.1"/>
    <property type="molecule type" value="Genomic_DNA"/>
</dbReference>
<reference evidence="9 10" key="1">
    <citation type="submission" date="2020-01" db="EMBL/GenBank/DDBJ databases">
        <title>Genome sequence of a 1,3-propanediol producer, Clostridium butyricum S3.</title>
        <authorList>
            <person name="Zhou J."/>
        </authorList>
    </citation>
    <scope>NUCLEOTIDE SEQUENCE [LARGE SCALE GENOMIC DNA]</scope>
    <source>
        <strain evidence="9 10">S3</strain>
    </source>
</reference>
<accession>A0A6L9ESA8</accession>
<dbReference type="Pfam" id="PF12801">
    <property type="entry name" value="Fer4_5"/>
    <property type="match status" value="2"/>
</dbReference>
<dbReference type="PANTHER" id="PTHR30176">
    <property type="entry name" value="FERREDOXIN-TYPE PROTEIN NAPH"/>
    <property type="match status" value="1"/>
</dbReference>
<keyword evidence="3" id="KW-0479">Metal-binding</keyword>
<gene>
    <name evidence="9" type="ORF">GND98_016675</name>
</gene>